<comment type="caution">
    <text evidence="1">The sequence shown here is derived from an EMBL/GenBank/DDBJ whole genome shotgun (WGS) entry which is preliminary data.</text>
</comment>
<dbReference type="Proteomes" id="UP001629462">
    <property type="component" value="Unassembled WGS sequence"/>
</dbReference>
<gene>
    <name evidence="1" type="ORF">PQR08_37115</name>
</gene>
<dbReference type="EMBL" id="JAQQDB010000068">
    <property type="protein sequence ID" value="MFM0523047.1"/>
    <property type="molecule type" value="Genomic_DNA"/>
</dbReference>
<sequence length="144" mass="15951">METVQVLLGNWLDALQDGNQSPLADDIDAVIAKLETFKEKARELLPVRTGGQGGKSLDEWKTLLRAAKVEVTSDGLLWRFSGLTGPRFNEERNAVLAAVKRHLWDGGYLLTSMQKIKVRTGPWKELGKTGWILVANDDVAHLVS</sequence>
<name>A0ABW9CZM5_9BURK</name>
<keyword evidence="2" id="KW-1185">Reference proteome</keyword>
<proteinExistence type="predicted"/>
<protein>
    <submittedName>
        <fullName evidence="1">Uncharacterized protein</fullName>
    </submittedName>
</protein>
<organism evidence="1 2">
    <name type="scientific">Caballeronia jiangsuensis</name>
    <dbReference type="NCBI Taxonomy" id="1458357"/>
    <lineage>
        <taxon>Bacteria</taxon>
        <taxon>Pseudomonadati</taxon>
        <taxon>Pseudomonadota</taxon>
        <taxon>Betaproteobacteria</taxon>
        <taxon>Burkholderiales</taxon>
        <taxon>Burkholderiaceae</taxon>
        <taxon>Caballeronia</taxon>
    </lineage>
</organism>
<evidence type="ECO:0000313" key="1">
    <source>
        <dbReference type="EMBL" id="MFM0523047.1"/>
    </source>
</evidence>
<dbReference type="RefSeq" id="WP_408164248.1">
    <property type="nucleotide sequence ID" value="NZ_JAQQDB010000068.1"/>
</dbReference>
<accession>A0ABW9CZM5</accession>
<reference evidence="1 2" key="1">
    <citation type="journal article" date="2024" name="Chem. Sci.">
        <title>Discovery of megapolipeptins by genome mining of a Burkholderiales bacteria collection.</title>
        <authorList>
            <person name="Paulo B.S."/>
            <person name="Recchia M.J.J."/>
            <person name="Lee S."/>
            <person name="Fergusson C.H."/>
            <person name="Romanowski S.B."/>
            <person name="Hernandez A."/>
            <person name="Krull N."/>
            <person name="Liu D.Y."/>
            <person name="Cavanagh H."/>
            <person name="Bos A."/>
            <person name="Gray C.A."/>
            <person name="Murphy B.T."/>
            <person name="Linington R.G."/>
            <person name="Eustaquio A.S."/>
        </authorList>
    </citation>
    <scope>NUCLEOTIDE SEQUENCE [LARGE SCALE GENOMIC DNA]</scope>
    <source>
        <strain evidence="1 2">RL17-374-BIF-D</strain>
    </source>
</reference>
<feature type="non-terminal residue" evidence="1">
    <location>
        <position position="144"/>
    </location>
</feature>
<evidence type="ECO:0000313" key="2">
    <source>
        <dbReference type="Proteomes" id="UP001629462"/>
    </source>
</evidence>